<evidence type="ECO:0000259" key="1">
    <source>
        <dbReference type="Pfam" id="PF21832"/>
    </source>
</evidence>
<gene>
    <name evidence="2" type="ORF">SAMN05421806_107195</name>
</gene>
<dbReference type="EMBL" id="FNFF01000007">
    <property type="protein sequence ID" value="SDK41852.1"/>
    <property type="molecule type" value="Genomic_DNA"/>
</dbReference>
<dbReference type="OrthoDB" id="8606752at2"/>
<dbReference type="RefSeq" id="WP_093611915.1">
    <property type="nucleotide sequence ID" value="NZ_FNFF01000007.1"/>
</dbReference>
<dbReference type="STRING" id="417292.SAMN05421806_107195"/>
<organism evidence="2 3">
    <name type="scientific">Streptomyces indicus</name>
    <dbReference type="NCBI Taxonomy" id="417292"/>
    <lineage>
        <taxon>Bacteria</taxon>
        <taxon>Bacillati</taxon>
        <taxon>Actinomycetota</taxon>
        <taxon>Actinomycetes</taxon>
        <taxon>Kitasatosporales</taxon>
        <taxon>Streptomycetaceae</taxon>
        <taxon>Streptomyces</taxon>
    </lineage>
</organism>
<evidence type="ECO:0000313" key="3">
    <source>
        <dbReference type="Proteomes" id="UP000199155"/>
    </source>
</evidence>
<reference evidence="2 3" key="1">
    <citation type="submission" date="2016-10" db="EMBL/GenBank/DDBJ databases">
        <authorList>
            <person name="de Groot N.N."/>
        </authorList>
    </citation>
    <scope>NUCLEOTIDE SEQUENCE [LARGE SCALE GENOMIC DNA]</scope>
    <source>
        <strain evidence="2 3">CGMCC 4.5727</strain>
    </source>
</reference>
<protein>
    <recommendedName>
        <fullName evidence="1">DUF6892 domain-containing protein</fullName>
    </recommendedName>
</protein>
<dbReference type="Proteomes" id="UP000199155">
    <property type="component" value="Unassembled WGS sequence"/>
</dbReference>
<dbReference type="AlphaFoldDB" id="A0A1G9BQU3"/>
<dbReference type="Pfam" id="PF21832">
    <property type="entry name" value="DUF6892"/>
    <property type="match status" value="1"/>
</dbReference>
<dbReference type="InterPro" id="IPR054187">
    <property type="entry name" value="DUF6892"/>
</dbReference>
<keyword evidence="3" id="KW-1185">Reference proteome</keyword>
<sequence length="144" mass="16231">MAAFKDFNLKLVVIDVLMYRQGLLTPAFDLDTRMRERGIEIPAVYVLENDIDDEILDESRTFFEELVIADELLAEVDLLCFDAGQEIYRHCAPAWGGEDDLFDIRSLDDLALLPNLKRVTAVHDGVLVAPGKWETFAARGIEAS</sequence>
<name>A0A1G9BQU3_9ACTN</name>
<evidence type="ECO:0000313" key="2">
    <source>
        <dbReference type="EMBL" id="SDK41852.1"/>
    </source>
</evidence>
<accession>A0A1G9BQU3</accession>
<proteinExistence type="predicted"/>
<feature type="domain" description="DUF6892" evidence="1">
    <location>
        <begin position="1"/>
        <end position="142"/>
    </location>
</feature>